<keyword evidence="1" id="KW-0456">Lyase</keyword>
<evidence type="ECO:0000256" key="1">
    <source>
        <dbReference type="ARBA" id="ARBA00023239"/>
    </source>
</evidence>
<dbReference type="Proteomes" id="UP001611548">
    <property type="component" value="Unassembled WGS sequence"/>
</dbReference>
<protein>
    <submittedName>
        <fullName evidence="3">2-keto-4-pentenoate hydratase</fullName>
    </submittedName>
</protein>
<dbReference type="EMBL" id="JBIRWE010000004">
    <property type="protein sequence ID" value="MFI1964742.1"/>
    <property type="molecule type" value="Genomic_DNA"/>
</dbReference>
<comment type="caution">
    <text evidence="3">The sequence shown here is derived from an EMBL/GenBank/DDBJ whole genome shotgun (WGS) entry which is preliminary data.</text>
</comment>
<dbReference type="SUPFAM" id="SSF56529">
    <property type="entry name" value="FAH"/>
    <property type="match status" value="1"/>
</dbReference>
<dbReference type="InterPro" id="IPR036663">
    <property type="entry name" value="Fumarylacetoacetase_C_sf"/>
</dbReference>
<dbReference type="PANTHER" id="PTHR30143">
    <property type="entry name" value="ACID HYDRATASE"/>
    <property type="match status" value="1"/>
</dbReference>
<dbReference type="RefSeq" id="WP_055473377.1">
    <property type="nucleotide sequence ID" value="NZ_JBIRWE010000004.1"/>
</dbReference>
<dbReference type="InterPro" id="IPR050772">
    <property type="entry name" value="Hydratase-Decarb/MhpD_sf"/>
</dbReference>
<proteinExistence type="predicted"/>
<dbReference type="PANTHER" id="PTHR30143:SF0">
    <property type="entry name" value="2-KETO-4-PENTENOATE HYDRATASE"/>
    <property type="match status" value="1"/>
</dbReference>
<evidence type="ECO:0000313" key="3">
    <source>
        <dbReference type="EMBL" id="MFI1964742.1"/>
    </source>
</evidence>
<sequence>MDEHASWVAEVAEGLFAAERLRVPVAPLTVLRPGLSLEEAYLIQAEGVARRVAGGARVVGHKVGATSLAMQQQMGVEEPDSGVLLEDMVIPSGSTVALGELMSPRVEAEIAFRLGQDLKGPDLDAKTVRDAVSEVFLALEVIDTRFTGWQIALADSVADNASCARVVTGRAVPLDHDLDLHAEELLVHVDGAAAAAGEGRAVLGDPLNALVWLARRLSTFGNWLRAGDLVLAGSVHASLPLTAGTEVRLASAHLPPVRLRAG</sequence>
<gene>
    <name evidence="3" type="ORF">ACH429_11575</name>
</gene>
<organism evidence="3 4">
    <name type="scientific">Streptomyces pathocidini</name>
    <dbReference type="NCBI Taxonomy" id="1650571"/>
    <lineage>
        <taxon>Bacteria</taxon>
        <taxon>Bacillati</taxon>
        <taxon>Actinomycetota</taxon>
        <taxon>Actinomycetes</taxon>
        <taxon>Kitasatosporales</taxon>
        <taxon>Streptomycetaceae</taxon>
        <taxon>Streptomyces</taxon>
    </lineage>
</organism>
<dbReference type="Gene3D" id="3.90.850.10">
    <property type="entry name" value="Fumarylacetoacetase-like, C-terminal domain"/>
    <property type="match status" value="1"/>
</dbReference>
<feature type="domain" description="Fumarylacetoacetase-like C-terminal" evidence="2">
    <location>
        <begin position="81"/>
        <end position="254"/>
    </location>
</feature>
<keyword evidence="4" id="KW-1185">Reference proteome</keyword>
<dbReference type="Pfam" id="PF01557">
    <property type="entry name" value="FAA_hydrolase"/>
    <property type="match status" value="1"/>
</dbReference>
<name>A0ABW7UT93_9ACTN</name>
<accession>A0ABW7UT93</accession>
<reference evidence="3 4" key="1">
    <citation type="submission" date="2024-10" db="EMBL/GenBank/DDBJ databases">
        <title>The Natural Products Discovery Center: Release of the First 8490 Sequenced Strains for Exploring Actinobacteria Biosynthetic Diversity.</title>
        <authorList>
            <person name="Kalkreuter E."/>
            <person name="Kautsar S.A."/>
            <person name="Yang D."/>
            <person name="Bader C.D."/>
            <person name="Teijaro C.N."/>
            <person name="Fluegel L."/>
            <person name="Davis C.M."/>
            <person name="Simpson J.R."/>
            <person name="Lauterbach L."/>
            <person name="Steele A.D."/>
            <person name="Gui C."/>
            <person name="Meng S."/>
            <person name="Li G."/>
            <person name="Viehrig K."/>
            <person name="Ye F."/>
            <person name="Su P."/>
            <person name="Kiefer A.F."/>
            <person name="Nichols A."/>
            <person name="Cepeda A.J."/>
            <person name="Yan W."/>
            <person name="Fan B."/>
            <person name="Jiang Y."/>
            <person name="Adhikari A."/>
            <person name="Zheng C.-J."/>
            <person name="Schuster L."/>
            <person name="Cowan T.M."/>
            <person name="Smanski M.J."/>
            <person name="Chevrette M.G."/>
            <person name="De Carvalho L.P.S."/>
            <person name="Shen B."/>
        </authorList>
    </citation>
    <scope>NUCLEOTIDE SEQUENCE [LARGE SCALE GENOMIC DNA]</scope>
    <source>
        <strain evidence="3 4">NPDC020327</strain>
    </source>
</reference>
<evidence type="ECO:0000313" key="4">
    <source>
        <dbReference type="Proteomes" id="UP001611548"/>
    </source>
</evidence>
<evidence type="ECO:0000259" key="2">
    <source>
        <dbReference type="Pfam" id="PF01557"/>
    </source>
</evidence>
<dbReference type="InterPro" id="IPR011234">
    <property type="entry name" value="Fumarylacetoacetase-like_C"/>
</dbReference>